<proteinExistence type="predicted"/>
<name>A0A8T0P863_PANVG</name>
<sequence length="87" mass="8917">MAEEGPAGYYVGRPMNYDDQKSPPAAAAPSQAADEQVNARVPGYYAGRVPGKKPAAGEQSSAADQASKEPGFLASCFGCFSGSQTAK</sequence>
<comment type="caution">
    <text evidence="2">The sequence shown here is derived from an EMBL/GenBank/DDBJ whole genome shotgun (WGS) entry which is preliminary data.</text>
</comment>
<accession>A0A8T0P863</accession>
<keyword evidence="3" id="KW-1185">Reference proteome</keyword>
<feature type="compositionally biased region" description="Low complexity" evidence="1">
    <location>
        <begin position="22"/>
        <end position="33"/>
    </location>
</feature>
<reference evidence="2" key="1">
    <citation type="submission" date="2020-05" db="EMBL/GenBank/DDBJ databases">
        <title>WGS assembly of Panicum virgatum.</title>
        <authorList>
            <person name="Lovell J.T."/>
            <person name="Jenkins J."/>
            <person name="Shu S."/>
            <person name="Juenger T.E."/>
            <person name="Schmutz J."/>
        </authorList>
    </citation>
    <scope>NUCLEOTIDE SEQUENCE</scope>
    <source>
        <strain evidence="2">AP13</strain>
    </source>
</reference>
<evidence type="ECO:0000313" key="2">
    <source>
        <dbReference type="EMBL" id="KAG2556849.1"/>
    </source>
</evidence>
<evidence type="ECO:0000256" key="1">
    <source>
        <dbReference type="SAM" id="MobiDB-lite"/>
    </source>
</evidence>
<organism evidence="2 3">
    <name type="scientific">Panicum virgatum</name>
    <name type="common">Blackwell switchgrass</name>
    <dbReference type="NCBI Taxonomy" id="38727"/>
    <lineage>
        <taxon>Eukaryota</taxon>
        <taxon>Viridiplantae</taxon>
        <taxon>Streptophyta</taxon>
        <taxon>Embryophyta</taxon>
        <taxon>Tracheophyta</taxon>
        <taxon>Spermatophyta</taxon>
        <taxon>Magnoliopsida</taxon>
        <taxon>Liliopsida</taxon>
        <taxon>Poales</taxon>
        <taxon>Poaceae</taxon>
        <taxon>PACMAD clade</taxon>
        <taxon>Panicoideae</taxon>
        <taxon>Panicodae</taxon>
        <taxon>Paniceae</taxon>
        <taxon>Panicinae</taxon>
        <taxon>Panicum</taxon>
        <taxon>Panicum sect. Hiantes</taxon>
    </lineage>
</organism>
<protein>
    <submittedName>
        <fullName evidence="2">Uncharacterized protein</fullName>
    </submittedName>
</protein>
<gene>
    <name evidence="2" type="ORF">PVAP13_8NG155600</name>
</gene>
<evidence type="ECO:0000313" key="3">
    <source>
        <dbReference type="Proteomes" id="UP000823388"/>
    </source>
</evidence>
<dbReference type="EMBL" id="CM029052">
    <property type="protein sequence ID" value="KAG2556849.1"/>
    <property type="molecule type" value="Genomic_DNA"/>
</dbReference>
<dbReference type="AlphaFoldDB" id="A0A8T0P863"/>
<feature type="region of interest" description="Disordered" evidence="1">
    <location>
        <begin position="1"/>
        <end position="67"/>
    </location>
</feature>
<dbReference type="Proteomes" id="UP000823388">
    <property type="component" value="Chromosome 8N"/>
</dbReference>